<accession>A0A2P2QGT7</accession>
<keyword evidence="1" id="KW-1133">Transmembrane helix</keyword>
<evidence type="ECO:0000256" key="1">
    <source>
        <dbReference type="SAM" id="Phobius"/>
    </source>
</evidence>
<dbReference type="AlphaFoldDB" id="A0A2P2QGT7"/>
<feature type="transmembrane region" description="Helical" evidence="1">
    <location>
        <begin position="6"/>
        <end position="32"/>
    </location>
</feature>
<sequence length="55" mass="6197">MVKANLFNPSLCICFSFLWLHIFVSICLFFSFTHCPGILLPRGTGRSQMKVVFAG</sequence>
<keyword evidence="1" id="KW-0812">Transmembrane</keyword>
<name>A0A2P2QGT7_RHIMU</name>
<reference evidence="2" key="1">
    <citation type="submission" date="2018-02" db="EMBL/GenBank/DDBJ databases">
        <title>Rhizophora mucronata_Transcriptome.</title>
        <authorList>
            <person name="Meera S.P."/>
            <person name="Sreeshan A."/>
            <person name="Augustine A."/>
        </authorList>
    </citation>
    <scope>NUCLEOTIDE SEQUENCE</scope>
    <source>
        <tissue evidence="2">Leaf</tissue>
    </source>
</reference>
<protein>
    <submittedName>
        <fullName evidence="2">Uncharacterized protein</fullName>
    </submittedName>
</protein>
<organism evidence="2">
    <name type="scientific">Rhizophora mucronata</name>
    <name type="common">Asiatic mangrove</name>
    <dbReference type="NCBI Taxonomy" id="61149"/>
    <lineage>
        <taxon>Eukaryota</taxon>
        <taxon>Viridiplantae</taxon>
        <taxon>Streptophyta</taxon>
        <taxon>Embryophyta</taxon>
        <taxon>Tracheophyta</taxon>
        <taxon>Spermatophyta</taxon>
        <taxon>Magnoliopsida</taxon>
        <taxon>eudicotyledons</taxon>
        <taxon>Gunneridae</taxon>
        <taxon>Pentapetalae</taxon>
        <taxon>rosids</taxon>
        <taxon>fabids</taxon>
        <taxon>Malpighiales</taxon>
        <taxon>Rhizophoraceae</taxon>
        <taxon>Rhizophora</taxon>
    </lineage>
</organism>
<dbReference type="EMBL" id="GGEC01085623">
    <property type="protein sequence ID" value="MBX66107.1"/>
    <property type="molecule type" value="Transcribed_RNA"/>
</dbReference>
<proteinExistence type="predicted"/>
<keyword evidence="1" id="KW-0472">Membrane</keyword>
<evidence type="ECO:0000313" key="2">
    <source>
        <dbReference type="EMBL" id="MBX66107.1"/>
    </source>
</evidence>